<sequence>MHNNTSKPLAVIAGYGEGLGHAIKKTFEDDGYRVVTISRENAMILADTTDPNEVNRAFSQIETLYGIPNVVICNTALLTIERFFVTTSSQFEQTWRASVMSVFNIAQAVIPSMIKAGNGSLLVTGATAGMKGSKNFSAFASAKFALRGLTQSLAREFQPNRIHIAHLIIDGIIWSEKSRERFPTLVKDHAIQPDDAAMTYLYLAKQPVTAWTHEVDIRPYREVF</sequence>
<dbReference type="RefSeq" id="WP_017014879.1">
    <property type="nucleotide sequence ID" value="NZ_FOWR01000066.1"/>
</dbReference>
<dbReference type="PANTHER" id="PTHR43431:SF7">
    <property type="entry name" value="OXIDOREDUCTASE, SHORT CHAIN DEHYDROGENASE_REDUCTASE FAMILY (AFU_ORTHOLOGUE AFUA_5G14000)"/>
    <property type="match status" value="1"/>
</dbReference>
<dbReference type="Proteomes" id="UP000182692">
    <property type="component" value="Unassembled WGS sequence"/>
</dbReference>
<reference evidence="1 2" key="1">
    <citation type="submission" date="2016-10" db="EMBL/GenBank/DDBJ databases">
        <authorList>
            <person name="de Groot N.N."/>
        </authorList>
    </citation>
    <scope>NUCLEOTIDE SEQUENCE [LARGE SCALE GENOMIC DNA]</scope>
    <source>
        <strain evidence="1 2">DSM 15893</strain>
    </source>
</reference>
<dbReference type="SUPFAM" id="SSF51735">
    <property type="entry name" value="NAD(P)-binding Rossmann-fold domains"/>
    <property type="match status" value="1"/>
</dbReference>
<evidence type="ECO:0000313" key="2">
    <source>
        <dbReference type="Proteomes" id="UP000182692"/>
    </source>
</evidence>
<dbReference type="EMBL" id="FOWR01000066">
    <property type="protein sequence ID" value="SFQ32268.1"/>
    <property type="molecule type" value="Genomic_DNA"/>
</dbReference>
<dbReference type="PRINTS" id="PR00081">
    <property type="entry name" value="GDHRDH"/>
</dbReference>
<dbReference type="InterPro" id="IPR002347">
    <property type="entry name" value="SDR_fam"/>
</dbReference>
<dbReference type="STRING" id="1121869.SAMN03084138_04738"/>
<organism evidence="1 2">
    <name type="scientific">Enterovibrio norvegicus DSM 15893</name>
    <dbReference type="NCBI Taxonomy" id="1121869"/>
    <lineage>
        <taxon>Bacteria</taxon>
        <taxon>Pseudomonadati</taxon>
        <taxon>Pseudomonadota</taxon>
        <taxon>Gammaproteobacteria</taxon>
        <taxon>Vibrionales</taxon>
        <taxon>Vibrionaceae</taxon>
        <taxon>Enterovibrio</taxon>
    </lineage>
</organism>
<dbReference type="PANTHER" id="PTHR43431">
    <property type="entry name" value="OXIDOREDUCTASE, SHORT CHAIN DEHYDROGENASE/REDUCTASE FAMILY (AFU_ORTHOLOGUE AFUA_5G14000)"/>
    <property type="match status" value="1"/>
</dbReference>
<dbReference type="InterPro" id="IPR036291">
    <property type="entry name" value="NAD(P)-bd_dom_sf"/>
</dbReference>
<dbReference type="OrthoDB" id="5513072at2"/>
<evidence type="ECO:0000313" key="1">
    <source>
        <dbReference type="EMBL" id="SFQ32268.1"/>
    </source>
</evidence>
<protein>
    <submittedName>
        <fullName evidence="1">NADP-dependent 3-hydroxy acid dehydrogenase YdfG</fullName>
    </submittedName>
</protein>
<gene>
    <name evidence="1" type="ORF">SAMN03084138_04738</name>
</gene>
<name>A0A1I5XJZ5_9GAMM</name>
<dbReference type="AlphaFoldDB" id="A0A1I5XJZ5"/>
<dbReference type="Pfam" id="PF00106">
    <property type="entry name" value="adh_short"/>
    <property type="match status" value="1"/>
</dbReference>
<dbReference type="GeneID" id="35869615"/>
<proteinExistence type="predicted"/>
<accession>A0A1I5XJZ5</accession>
<dbReference type="Gene3D" id="3.40.50.720">
    <property type="entry name" value="NAD(P)-binding Rossmann-like Domain"/>
    <property type="match status" value="1"/>
</dbReference>